<dbReference type="EMBL" id="QJUP01000031">
    <property type="protein sequence ID" value="TBU90077.1"/>
    <property type="molecule type" value="Genomic_DNA"/>
</dbReference>
<name>A0A4Q9QZN8_9GAMM</name>
<accession>A0A4Q9QZN8</accession>
<dbReference type="Proteomes" id="UP000292639">
    <property type="component" value="Unassembled WGS sequence"/>
</dbReference>
<organism evidence="2 3">
    <name type="scientific">Stutzerimonas kirkiae</name>
    <dbReference type="NCBI Taxonomy" id="2211392"/>
    <lineage>
        <taxon>Bacteria</taxon>
        <taxon>Pseudomonadati</taxon>
        <taxon>Pseudomonadota</taxon>
        <taxon>Gammaproteobacteria</taxon>
        <taxon>Pseudomonadales</taxon>
        <taxon>Pseudomonadaceae</taxon>
        <taxon>Stutzerimonas</taxon>
    </lineage>
</organism>
<gene>
    <name evidence="2" type="ORF">DNJ96_17110</name>
</gene>
<comment type="caution">
    <text evidence="2">The sequence shown here is derived from an EMBL/GenBank/DDBJ whole genome shotgun (WGS) entry which is preliminary data.</text>
</comment>
<dbReference type="AlphaFoldDB" id="A0A4Q9QZN8"/>
<proteinExistence type="predicted"/>
<sequence length="158" mass="17735">MANECSTATLLQLLDAAYQRRTGRTLGAELCPEIAQSEGVEASHAWIHQRAPFGLLAHNGQDDPRFIYANASALRIFEYSREEFMRLPSRLSAADEQQPERQRILDEVRTRGIAYGYAGIRIARSGRLFQVHDGVIWEVEDEHGERLGQAALIRASPS</sequence>
<feature type="domain" description="MEKHLA" evidence="1">
    <location>
        <begin position="9"/>
        <end position="154"/>
    </location>
</feature>
<evidence type="ECO:0000313" key="2">
    <source>
        <dbReference type="EMBL" id="TBU90077.1"/>
    </source>
</evidence>
<dbReference type="Gene3D" id="3.30.450.20">
    <property type="entry name" value="PAS domain"/>
    <property type="match status" value="1"/>
</dbReference>
<dbReference type="InterPro" id="IPR035965">
    <property type="entry name" value="PAS-like_dom_sf"/>
</dbReference>
<protein>
    <submittedName>
        <fullName evidence="2">MEKHLA domain-containing protein</fullName>
    </submittedName>
</protein>
<dbReference type="RefSeq" id="WP_131185970.1">
    <property type="nucleotide sequence ID" value="NZ_QJUO01000041.1"/>
</dbReference>
<dbReference type="Pfam" id="PF08670">
    <property type="entry name" value="MEKHLA"/>
    <property type="match status" value="1"/>
</dbReference>
<evidence type="ECO:0000313" key="3">
    <source>
        <dbReference type="Proteomes" id="UP000292639"/>
    </source>
</evidence>
<dbReference type="InterPro" id="IPR013978">
    <property type="entry name" value="MEKHLA"/>
</dbReference>
<reference evidence="2 3" key="1">
    <citation type="submission" date="2018-06" db="EMBL/GenBank/DDBJ databases">
        <title>Three novel Pseudomonas species isolated from symptomatic oak.</title>
        <authorList>
            <person name="Bueno-Gonzalez V."/>
            <person name="Brady C."/>
        </authorList>
    </citation>
    <scope>NUCLEOTIDE SEQUENCE [LARGE SCALE GENOMIC DNA]</scope>
    <source>
        <strain evidence="2 3">P17C</strain>
    </source>
</reference>
<dbReference type="SUPFAM" id="SSF55785">
    <property type="entry name" value="PYP-like sensor domain (PAS domain)"/>
    <property type="match status" value="1"/>
</dbReference>
<evidence type="ECO:0000259" key="1">
    <source>
        <dbReference type="Pfam" id="PF08670"/>
    </source>
</evidence>
<keyword evidence="3" id="KW-1185">Reference proteome</keyword>